<evidence type="ECO:0000256" key="1">
    <source>
        <dbReference type="SAM" id="MobiDB-lite"/>
    </source>
</evidence>
<feature type="region of interest" description="Disordered" evidence="1">
    <location>
        <begin position="61"/>
        <end position="90"/>
    </location>
</feature>
<reference evidence="2" key="1">
    <citation type="submission" date="2020-05" db="EMBL/GenBank/DDBJ databases">
        <title>Mycena genomes resolve the evolution of fungal bioluminescence.</title>
        <authorList>
            <person name="Tsai I.J."/>
        </authorList>
    </citation>
    <scope>NUCLEOTIDE SEQUENCE</scope>
    <source>
        <strain evidence="2">CCC161011</strain>
    </source>
</reference>
<comment type="caution">
    <text evidence="2">The sequence shown here is derived from an EMBL/GenBank/DDBJ whole genome shotgun (WGS) entry which is preliminary data.</text>
</comment>
<feature type="compositionally biased region" description="Basic and acidic residues" evidence="1">
    <location>
        <begin position="102"/>
        <end position="123"/>
    </location>
</feature>
<feature type="compositionally biased region" description="Polar residues" evidence="1">
    <location>
        <begin position="163"/>
        <end position="172"/>
    </location>
</feature>
<keyword evidence="3" id="KW-1185">Reference proteome</keyword>
<dbReference type="EMBL" id="JACAZI010000013">
    <property type="protein sequence ID" value="KAF7345674.1"/>
    <property type="molecule type" value="Genomic_DNA"/>
</dbReference>
<feature type="compositionally biased region" description="Basic residues" evidence="1">
    <location>
        <begin position="150"/>
        <end position="159"/>
    </location>
</feature>
<dbReference type="Proteomes" id="UP000620124">
    <property type="component" value="Unassembled WGS sequence"/>
</dbReference>
<dbReference type="OrthoDB" id="73076at2759"/>
<protein>
    <submittedName>
        <fullName evidence="2">Uncharacterized protein</fullName>
    </submittedName>
</protein>
<evidence type="ECO:0000313" key="3">
    <source>
        <dbReference type="Proteomes" id="UP000620124"/>
    </source>
</evidence>
<gene>
    <name evidence="2" type="ORF">MVEN_01587100</name>
</gene>
<accession>A0A8H6XS03</accession>
<organism evidence="2 3">
    <name type="scientific">Mycena venus</name>
    <dbReference type="NCBI Taxonomy" id="2733690"/>
    <lineage>
        <taxon>Eukaryota</taxon>
        <taxon>Fungi</taxon>
        <taxon>Dikarya</taxon>
        <taxon>Basidiomycota</taxon>
        <taxon>Agaricomycotina</taxon>
        <taxon>Agaricomycetes</taxon>
        <taxon>Agaricomycetidae</taxon>
        <taxon>Agaricales</taxon>
        <taxon>Marasmiineae</taxon>
        <taxon>Mycenaceae</taxon>
        <taxon>Mycena</taxon>
    </lineage>
</organism>
<proteinExistence type="predicted"/>
<feature type="compositionally biased region" description="Polar residues" evidence="1">
    <location>
        <begin position="63"/>
        <end position="81"/>
    </location>
</feature>
<name>A0A8H6XS03_9AGAR</name>
<evidence type="ECO:0000313" key="2">
    <source>
        <dbReference type="EMBL" id="KAF7345674.1"/>
    </source>
</evidence>
<dbReference type="AlphaFoldDB" id="A0A8H6XS03"/>
<sequence length="1228" mass="134637">MRMKAFCDIVKHALSAKNIAQPTRTPNTSDCADNFLAANPDFNDDFPAGSAGDTKADVVLSQPYGTTSEPGTLLESQSKDSINVGAKRRAAEMEDVRNDLAVAEERKRKIPKMDKSEEPDRSFHPFFTSKSTSLTDNGSSKSKAVEGKKTAKKGSRIHPKSTALPNPSIGASKSATCARNLRIQAQNGEFQPSEARTQRFRSTIRSESDKNATFEPTSKAVQCSVCKKWVQGKESYNTSQFIEHWKKGCKGHAPPPPAPPDTKARTLEQFALMPLSAAKRLKAVVSAKISMPCPGLTAAYSEKVGDYLERSNANGGGARAIGHYSEKLFKKDFQDLSEHQQQLAYAAQQHGHTWQNDVTEGIMASFATGTTACLKNVEIDAKGAESPPPCESCLLLFTSRAYQNVLNKPQPDPKICAMCHTSIKTLMRDNNFSVERRYVEHVLNGSFKNDSVFNGIVQAKVLAKDRELKGLGKKPQVLRGLLSAYRTKPTETQSSTAKDYGYPLDAALSLSVDDTKLHAALRPLYNGPLGKWFIVGTTGEPIEVPDVDALNDTLDRLEKTAEVATKICSFASGSYRFLFLVFPPLALAIMPISPKLKGAQLAEWQLTLMKGLIRRGFRITSSGGDGASVECECQRLTAAASKVIEHRIKHPDPDYPDIVVTVWELDGNVWTEIQDAKHGRKTFQNNASSGARGLVLGNVVVYFGQIYRLAMEPDSPMYPRDVQEKRNRMDDPAAARLFSADTLAQAAKDPENNLGLVVYLLVFGDFIDAYQSQTLSHHERAKIAIRTHLFLQTWCSFLQKAGYPESRHFISKEAFAISEILANGLLGLIFIHRNHLGSKAVLIVPKLRAKMQASVRTRPDPASYKKQASGYCHTYFTSEDIDFAPLGQYPTDVELSMAYKIAAEENNCLWTLLGIHPDQINSAPVFSLVPQPTPDPAFEHLYLNEDDLAAQAHGAEQTAAEEVQQIIDNLQSTVGLSRAEDEQLDACVMASVALSMDELARIEDLPDSDPERFAEIQRDIAHAMATQPAAFISLLQGMVAASMGSATENLPSSQPLVDVSSSDLEPLVALRREHQTKEERMGVRTYRASGTYTTPKTRITKELTPRQRLAQAMGAIVKREHQQGSSTGLNRQVRWKNDSTALATPPAKTGNAANAEVTAAGRAKETIKRRRTIFGKLKCLSTVVEAGIGNDSVLENGSYGFASIGSEIVLARGKFSYTIAVIDTNFLQ</sequence>
<feature type="region of interest" description="Disordered" evidence="1">
    <location>
        <begin position="102"/>
        <end position="172"/>
    </location>
</feature>
<feature type="compositionally biased region" description="Polar residues" evidence="1">
    <location>
        <begin position="128"/>
        <end position="142"/>
    </location>
</feature>